<feature type="compositionally biased region" description="Basic and acidic residues" evidence="1">
    <location>
        <begin position="103"/>
        <end position="112"/>
    </location>
</feature>
<dbReference type="AlphaFoldDB" id="A0A0B7N219"/>
<evidence type="ECO:0000313" key="2">
    <source>
        <dbReference type="EMBL" id="CEP09403.1"/>
    </source>
</evidence>
<dbReference type="Proteomes" id="UP000054107">
    <property type="component" value="Unassembled WGS sequence"/>
</dbReference>
<feature type="compositionally biased region" description="Low complexity" evidence="1">
    <location>
        <begin position="76"/>
        <end position="86"/>
    </location>
</feature>
<sequence length="283" mass="31797">MLRTTSNSLNKSSAWKSAVAYSSFKNYTTTNATPTPTEKEKPSLSERLGGTGRGKIMDSASDPFASFLANARKFRNNNNRNGNFTPRNRKFEQSEGQFADAIEQPKQRRPRNDSNNGENRNNRQNSYKQNENQSADSATDIKENKNYNRRNNNNRNNAQNGGRKLVVRRSQQPQEFRTRRATTFIDKDIDWTSFNTTMLPEEASEAVAAPTEKDSDELTLKDKQGDYDRYLSTGSDLKWPQMIQGETISALVGSNPTFDLQQKTAFLAALSNAANGNAASVRK</sequence>
<evidence type="ECO:0000313" key="3">
    <source>
        <dbReference type="Proteomes" id="UP000054107"/>
    </source>
</evidence>
<feature type="compositionally biased region" description="Low complexity" evidence="1">
    <location>
        <begin position="113"/>
        <end position="125"/>
    </location>
</feature>
<keyword evidence="3" id="KW-1185">Reference proteome</keyword>
<accession>A0A0B7N219</accession>
<feature type="compositionally biased region" description="Polar residues" evidence="1">
    <location>
        <begin position="126"/>
        <end position="137"/>
    </location>
</feature>
<proteinExistence type="predicted"/>
<reference evidence="2 3" key="1">
    <citation type="submission" date="2014-09" db="EMBL/GenBank/DDBJ databases">
        <authorList>
            <person name="Ellenberger Sabrina"/>
        </authorList>
    </citation>
    <scope>NUCLEOTIDE SEQUENCE [LARGE SCALE GENOMIC DNA]</scope>
    <source>
        <strain evidence="2 3">CBS 412.66</strain>
    </source>
</reference>
<dbReference type="EMBL" id="LN721622">
    <property type="protein sequence ID" value="CEP09403.1"/>
    <property type="molecule type" value="Genomic_DNA"/>
</dbReference>
<feature type="region of interest" description="Disordered" evidence="1">
    <location>
        <begin position="75"/>
        <end position="179"/>
    </location>
</feature>
<dbReference type="OrthoDB" id="2391872at2759"/>
<dbReference type="STRING" id="35722.A0A0B7N219"/>
<evidence type="ECO:0000256" key="1">
    <source>
        <dbReference type="SAM" id="MobiDB-lite"/>
    </source>
</evidence>
<feature type="compositionally biased region" description="Low complexity" evidence="1">
    <location>
        <begin position="25"/>
        <end position="36"/>
    </location>
</feature>
<gene>
    <name evidence="2" type="primary">PARPA_02897.1 scaffold 5990</name>
</gene>
<organism evidence="2 3">
    <name type="scientific">Parasitella parasitica</name>
    <dbReference type="NCBI Taxonomy" id="35722"/>
    <lineage>
        <taxon>Eukaryota</taxon>
        <taxon>Fungi</taxon>
        <taxon>Fungi incertae sedis</taxon>
        <taxon>Mucoromycota</taxon>
        <taxon>Mucoromycotina</taxon>
        <taxon>Mucoromycetes</taxon>
        <taxon>Mucorales</taxon>
        <taxon>Mucorineae</taxon>
        <taxon>Mucoraceae</taxon>
        <taxon>Parasitella</taxon>
    </lineage>
</organism>
<protein>
    <submittedName>
        <fullName evidence="2">Uncharacterized protein</fullName>
    </submittedName>
</protein>
<feature type="region of interest" description="Disordered" evidence="1">
    <location>
        <begin position="25"/>
        <end position="57"/>
    </location>
</feature>
<name>A0A0B7N219_9FUNG</name>